<organism evidence="2">
    <name type="scientific">Schmidtea mediterranea</name>
    <name type="common">Freshwater planarian flatworm</name>
    <dbReference type="NCBI Taxonomy" id="79327"/>
    <lineage>
        <taxon>Eukaryota</taxon>
        <taxon>Metazoa</taxon>
        <taxon>Spiralia</taxon>
        <taxon>Lophotrochozoa</taxon>
        <taxon>Platyhelminthes</taxon>
        <taxon>Rhabditophora</taxon>
        <taxon>Seriata</taxon>
        <taxon>Tricladida</taxon>
        <taxon>Continenticola</taxon>
        <taxon>Geoplanoidea</taxon>
        <taxon>Dugesiidae</taxon>
        <taxon>Schmidtea</taxon>
    </lineage>
</organism>
<protein>
    <submittedName>
        <fullName evidence="2">Secreted peptide prohormone 19</fullName>
    </submittedName>
</protein>
<reference evidence="2" key="2">
    <citation type="journal article" date="2010" name="PLoS Biol.">
        <title>Genome-wide analyses reveal a role for peptide hormones in planarian germline development.</title>
        <authorList>
            <person name="Collins J.J."/>
            <person name="Hou X."/>
            <person name="Romanova E.V."/>
            <person name="Lambrus B.G."/>
            <person name="Miller C.M."/>
            <person name="Saberi A."/>
            <person name="Sweedler J.V."/>
            <person name="Newmark P.A."/>
        </authorList>
    </citation>
    <scope>NUCLEOTIDE SEQUENCE</scope>
</reference>
<accession>E3T7U8</accession>
<proteinExistence type="evidence at transcript level"/>
<evidence type="ECO:0000313" key="2">
    <source>
        <dbReference type="EMBL" id="ADC84440.1"/>
    </source>
</evidence>
<keyword evidence="1" id="KW-0732">Signal</keyword>
<feature type="chain" id="PRO_5003182225" evidence="1">
    <location>
        <begin position="23"/>
        <end position="89"/>
    </location>
</feature>
<evidence type="ECO:0000256" key="1">
    <source>
        <dbReference type="SAM" id="SignalP"/>
    </source>
</evidence>
<sequence>MNGTVILCTLIVLLASFPLDGSDDLIVKRKHIGHQIFRLKRGYHFFRLRKDEKCLIPGELKSAIKNDLESGSNLCGSDKSFLAELASLL</sequence>
<reference evidence="2" key="1">
    <citation type="submission" date="2009-12" db="EMBL/GenBank/DDBJ databases">
        <authorList>
            <person name="Collins C.J."/>
            <person name="Hou X."/>
            <person name="Romanova E.V."/>
            <person name="Miller C.M."/>
            <person name="Lambrus B.G."/>
            <person name="Sweedler J.V."/>
            <person name="Newmark P.A."/>
        </authorList>
    </citation>
    <scope>NUCLEOTIDE SEQUENCE</scope>
</reference>
<name>E3T7U8_SCHMD</name>
<dbReference type="OrthoDB" id="6317067at2759"/>
<dbReference type="AlphaFoldDB" id="E3T7U8"/>
<dbReference type="EMBL" id="GU295186">
    <property type="protein sequence ID" value="ADC84440.1"/>
    <property type="molecule type" value="mRNA"/>
</dbReference>
<feature type="signal peptide" evidence="1">
    <location>
        <begin position="1"/>
        <end position="22"/>
    </location>
</feature>